<dbReference type="InterPro" id="IPR029058">
    <property type="entry name" value="AB_hydrolase_fold"/>
</dbReference>
<proteinExistence type="predicted"/>
<dbReference type="InterPro" id="IPR050466">
    <property type="entry name" value="Carboxylest/Gibb_receptor"/>
</dbReference>
<dbReference type="Pfam" id="PF07859">
    <property type="entry name" value="Abhydrolase_3"/>
    <property type="match status" value="1"/>
</dbReference>
<feature type="domain" description="Alpha/beta hydrolase fold-3" evidence="1">
    <location>
        <begin position="87"/>
        <end position="306"/>
    </location>
</feature>
<organism evidence="2 3">
    <name type="scientific">Panicum virgatum</name>
    <name type="common">Blackwell switchgrass</name>
    <dbReference type="NCBI Taxonomy" id="38727"/>
    <lineage>
        <taxon>Eukaryota</taxon>
        <taxon>Viridiplantae</taxon>
        <taxon>Streptophyta</taxon>
        <taxon>Embryophyta</taxon>
        <taxon>Tracheophyta</taxon>
        <taxon>Spermatophyta</taxon>
        <taxon>Magnoliopsida</taxon>
        <taxon>Liliopsida</taxon>
        <taxon>Poales</taxon>
        <taxon>Poaceae</taxon>
        <taxon>PACMAD clade</taxon>
        <taxon>Panicoideae</taxon>
        <taxon>Panicodae</taxon>
        <taxon>Paniceae</taxon>
        <taxon>Panicinae</taxon>
        <taxon>Panicum</taxon>
        <taxon>Panicum sect. Hiantes</taxon>
    </lineage>
</organism>
<accession>A0A8T0RFP3</accession>
<evidence type="ECO:0000259" key="1">
    <source>
        <dbReference type="Pfam" id="PF07859"/>
    </source>
</evidence>
<protein>
    <recommendedName>
        <fullName evidence="1">Alpha/beta hydrolase fold-3 domain-containing protein</fullName>
    </recommendedName>
</protein>
<reference evidence="2" key="1">
    <citation type="submission" date="2020-05" db="EMBL/GenBank/DDBJ databases">
        <title>WGS assembly of Panicum virgatum.</title>
        <authorList>
            <person name="Lovell J.T."/>
            <person name="Jenkins J."/>
            <person name="Shu S."/>
            <person name="Juenger T.E."/>
            <person name="Schmutz J."/>
        </authorList>
    </citation>
    <scope>NUCLEOTIDE SEQUENCE</scope>
    <source>
        <strain evidence="2">AP13</strain>
    </source>
</reference>
<keyword evidence="3" id="KW-1185">Reference proteome</keyword>
<comment type="caution">
    <text evidence="2">The sequence shown here is derived from an EMBL/GenBank/DDBJ whole genome shotgun (WGS) entry which is preliminary data.</text>
</comment>
<dbReference type="EMBL" id="CM029047">
    <property type="protein sequence ID" value="KAG2583653.1"/>
    <property type="molecule type" value="Genomic_DNA"/>
</dbReference>
<dbReference type="GO" id="GO:0016787">
    <property type="term" value="F:hydrolase activity"/>
    <property type="evidence" value="ECO:0007669"/>
    <property type="project" value="InterPro"/>
</dbReference>
<gene>
    <name evidence="2" type="ORF">PVAP13_6KG259200</name>
</gene>
<dbReference type="AlphaFoldDB" id="A0A8T0RFP3"/>
<dbReference type="InterPro" id="IPR013094">
    <property type="entry name" value="AB_hydrolase_3"/>
</dbReference>
<sequence>MPASKNFADHAVAEVDLDLSPFLKRYKDGRIERLLRSTPVAASENPANNRGVATRDVVIDHSTGVSARLFLPSRAAMAAGSRRLPLVVYIHGGSFCTESAFCRTYHGYATSLAASAGALVVSVEYRLAPEHPIPAAYDDAWSALKWVGSLADPWLAEYADPARTFLAGDSAGGNITYHTAVRASRDGGNMGVNIEGMVIVHPYFWGAKRLPSEEAWDGATVFPPNGVDWLWPFVTAGQAGNDDPRLNPPEEEIASLTCRRVLVAVAGKDTLRERGCRLLDRFRDYYARTGGEATLVESEGEDHGFHLYSPLRATSRRLMASIVDFINQPPAPELDDSLHWHVSCEGKKIGRTTTSAARTAPRPMILGVPRRPFMDVFGYGMDMKRHCSGSSSTTCMAYATSKIGGGRAKSASPKKNYGLFSGTVWPNKQAYKGPAAALPGARHVIKNMW</sequence>
<dbReference type="Proteomes" id="UP000823388">
    <property type="component" value="Chromosome 6K"/>
</dbReference>
<dbReference type="PANTHER" id="PTHR23024:SF563">
    <property type="entry name" value="OS09G0435700 PROTEIN"/>
    <property type="match status" value="1"/>
</dbReference>
<dbReference type="SUPFAM" id="SSF53474">
    <property type="entry name" value="alpha/beta-Hydrolases"/>
    <property type="match status" value="1"/>
</dbReference>
<evidence type="ECO:0000313" key="3">
    <source>
        <dbReference type="Proteomes" id="UP000823388"/>
    </source>
</evidence>
<dbReference type="PANTHER" id="PTHR23024">
    <property type="entry name" value="ARYLACETAMIDE DEACETYLASE"/>
    <property type="match status" value="1"/>
</dbReference>
<dbReference type="Gene3D" id="3.40.50.1820">
    <property type="entry name" value="alpha/beta hydrolase"/>
    <property type="match status" value="1"/>
</dbReference>
<name>A0A8T0RFP3_PANVG</name>
<evidence type="ECO:0000313" key="2">
    <source>
        <dbReference type="EMBL" id="KAG2583653.1"/>
    </source>
</evidence>